<protein>
    <submittedName>
        <fullName evidence="2">Uncharacterized protein</fullName>
    </submittedName>
</protein>
<evidence type="ECO:0000313" key="2">
    <source>
        <dbReference type="EMBL" id="OXA38676.1"/>
    </source>
</evidence>
<keyword evidence="3" id="KW-1185">Reference proteome</keyword>
<keyword evidence="1" id="KW-0812">Transmembrane</keyword>
<dbReference type="AlphaFoldDB" id="A0A226D337"/>
<dbReference type="EMBL" id="LNIX01000044">
    <property type="protein sequence ID" value="OXA38676.1"/>
    <property type="molecule type" value="Genomic_DNA"/>
</dbReference>
<dbReference type="Proteomes" id="UP000198287">
    <property type="component" value="Unassembled WGS sequence"/>
</dbReference>
<accession>A0A226D337</accession>
<name>A0A226D337_FOLCA</name>
<sequence>MEIGVIAYPILVFLLLRCLPCTPPFILSMLETFGNPVSLSYGVALGVHAFKTWMNFHIMFSGTAWILYVLFVGITFLLNYFELLNIEISKIENCTDTTACIRLYRYIKILEKSFNAASLTKSCP</sequence>
<feature type="transmembrane region" description="Helical" evidence="1">
    <location>
        <begin position="6"/>
        <end position="26"/>
    </location>
</feature>
<evidence type="ECO:0000313" key="3">
    <source>
        <dbReference type="Proteomes" id="UP000198287"/>
    </source>
</evidence>
<evidence type="ECO:0000256" key="1">
    <source>
        <dbReference type="SAM" id="Phobius"/>
    </source>
</evidence>
<proteinExistence type="predicted"/>
<gene>
    <name evidence="2" type="ORF">Fcan01_26569</name>
</gene>
<keyword evidence="1" id="KW-0472">Membrane</keyword>
<organism evidence="2 3">
    <name type="scientific">Folsomia candida</name>
    <name type="common">Springtail</name>
    <dbReference type="NCBI Taxonomy" id="158441"/>
    <lineage>
        <taxon>Eukaryota</taxon>
        <taxon>Metazoa</taxon>
        <taxon>Ecdysozoa</taxon>
        <taxon>Arthropoda</taxon>
        <taxon>Hexapoda</taxon>
        <taxon>Collembola</taxon>
        <taxon>Entomobryomorpha</taxon>
        <taxon>Isotomoidea</taxon>
        <taxon>Isotomidae</taxon>
        <taxon>Proisotominae</taxon>
        <taxon>Folsomia</taxon>
    </lineage>
</organism>
<feature type="transmembrane region" description="Helical" evidence="1">
    <location>
        <begin position="56"/>
        <end position="81"/>
    </location>
</feature>
<keyword evidence="1" id="KW-1133">Transmembrane helix</keyword>
<comment type="caution">
    <text evidence="2">The sequence shown here is derived from an EMBL/GenBank/DDBJ whole genome shotgun (WGS) entry which is preliminary data.</text>
</comment>
<reference evidence="2 3" key="1">
    <citation type="submission" date="2015-12" db="EMBL/GenBank/DDBJ databases">
        <title>The genome of Folsomia candida.</title>
        <authorList>
            <person name="Faddeeva A."/>
            <person name="Derks M.F."/>
            <person name="Anvar Y."/>
            <person name="Smit S."/>
            <person name="Van Straalen N."/>
            <person name="Roelofs D."/>
        </authorList>
    </citation>
    <scope>NUCLEOTIDE SEQUENCE [LARGE SCALE GENOMIC DNA]</scope>
    <source>
        <strain evidence="2 3">VU population</strain>
        <tissue evidence="2">Whole body</tissue>
    </source>
</reference>